<feature type="region of interest" description="Disordered" evidence="1">
    <location>
        <begin position="96"/>
        <end position="142"/>
    </location>
</feature>
<evidence type="ECO:0000256" key="1">
    <source>
        <dbReference type="SAM" id="MobiDB-lite"/>
    </source>
</evidence>
<dbReference type="RefSeq" id="XP_045091130.1">
    <property type="nucleotide sequence ID" value="XM_045240887.1"/>
</dbReference>
<keyword evidence="3" id="KW-1185">Reference proteome</keyword>
<feature type="compositionally biased region" description="Polar residues" evidence="1">
    <location>
        <begin position="103"/>
        <end position="119"/>
    </location>
</feature>
<dbReference type="GeneID" id="8589862"/>
<organism evidence="2 3">
    <name type="scientific">Caenorhabditis briggsae</name>
    <dbReference type="NCBI Taxonomy" id="6238"/>
    <lineage>
        <taxon>Eukaryota</taxon>
        <taxon>Metazoa</taxon>
        <taxon>Ecdysozoa</taxon>
        <taxon>Nematoda</taxon>
        <taxon>Chromadorea</taxon>
        <taxon>Rhabditida</taxon>
        <taxon>Rhabditina</taxon>
        <taxon>Rhabditomorpha</taxon>
        <taxon>Rhabditoidea</taxon>
        <taxon>Rhabditidae</taxon>
        <taxon>Peloderinae</taxon>
        <taxon>Caenorhabditis</taxon>
    </lineage>
</organism>
<reference evidence="2 3" key="1">
    <citation type="journal article" date="2003" name="PLoS Biol.">
        <title>The genome sequence of Caenorhabditis briggsae: a platform for comparative genomics.</title>
        <authorList>
            <person name="Stein L.D."/>
            <person name="Bao Z."/>
            <person name="Blasiar D."/>
            <person name="Blumenthal T."/>
            <person name="Brent M.R."/>
            <person name="Chen N."/>
            <person name="Chinwalla A."/>
            <person name="Clarke L."/>
            <person name="Clee C."/>
            <person name="Coghlan A."/>
            <person name="Coulson A."/>
            <person name="D'Eustachio P."/>
            <person name="Fitch D.H."/>
            <person name="Fulton L.A."/>
            <person name="Fulton R.E."/>
            <person name="Griffiths-Jones S."/>
            <person name="Harris T.W."/>
            <person name="Hillier L.W."/>
            <person name="Kamath R."/>
            <person name="Kuwabara P.E."/>
            <person name="Mardis E.R."/>
            <person name="Marra M.A."/>
            <person name="Miner T.L."/>
            <person name="Minx P."/>
            <person name="Mullikin J.C."/>
            <person name="Plumb R.W."/>
            <person name="Rogers J."/>
            <person name="Schein J.E."/>
            <person name="Sohrmann M."/>
            <person name="Spieth J."/>
            <person name="Stajich J.E."/>
            <person name="Wei C."/>
            <person name="Willey D."/>
            <person name="Wilson R.K."/>
            <person name="Durbin R."/>
            <person name="Waterston R.H."/>
        </authorList>
    </citation>
    <scope>NUCLEOTIDE SEQUENCE [LARGE SCALE GENOMIC DNA]</scope>
    <source>
        <strain evidence="2 3">AF16</strain>
    </source>
</reference>
<name>A8WJ15_CAEBR</name>
<dbReference type="WormBase" id="CBG23661">
    <property type="protein sequence ID" value="CBP29692"/>
    <property type="gene ID" value="WBGene00041962"/>
</dbReference>
<protein>
    <submittedName>
        <fullName evidence="2">Protein CBG23661</fullName>
    </submittedName>
</protein>
<reference evidence="2 3" key="2">
    <citation type="journal article" date="2011" name="PLoS Genet.">
        <title>Caenorhabditis briggsae recombinant inbred line genotypes reveal inter-strain incompatibility and the evolution of recombination.</title>
        <authorList>
            <person name="Ross J.A."/>
            <person name="Koboldt D.C."/>
            <person name="Staisch J.E."/>
            <person name="Chamberlin H.M."/>
            <person name="Gupta B.P."/>
            <person name="Miller R.D."/>
            <person name="Baird S.E."/>
            <person name="Haag E.S."/>
        </authorList>
    </citation>
    <scope>NUCLEOTIDE SEQUENCE [LARGE SCALE GENOMIC DNA]</scope>
    <source>
        <strain evidence="2 3">AF16</strain>
    </source>
</reference>
<sequence>MPPKRDQQVANPTPTQVPANAKFPEATMADNRDDEDFAMEPLGRELTAAEKEELPKQKDLESTPDLAANYGDMIEKLLVTLADIQKMVTYLKQIGNAKKTAEEQNSTIEPTSDPTQMDLTKNEGAVQPHHEESSSAGTEPPFKTISYNLLQLINPIPPDTPSDRKCWTTKQEKEVLKREKEQDQINEMEAKVKNAIHDRQVEVESMNRRREKYSTDLANEARRKSQANEIKVRQAEKTRRKKEAIAKIQTEQYPH</sequence>
<dbReference type="STRING" id="6238.A8WJ15"/>
<feature type="region of interest" description="Disordered" evidence="1">
    <location>
        <begin position="1"/>
        <end position="63"/>
    </location>
</feature>
<dbReference type="KEGG" id="cbr:CBG_23661"/>
<feature type="compositionally biased region" description="Basic and acidic residues" evidence="1">
    <location>
        <begin position="204"/>
        <end position="223"/>
    </location>
</feature>
<dbReference type="HOGENOM" id="CLU_1090823_0_0_1"/>
<feature type="compositionally biased region" description="Polar residues" evidence="1">
    <location>
        <begin position="8"/>
        <end position="18"/>
    </location>
</feature>
<dbReference type="AlphaFoldDB" id="A8WJ15"/>
<dbReference type="CTD" id="8589862"/>
<accession>A8WJ15</accession>
<evidence type="ECO:0000313" key="3">
    <source>
        <dbReference type="Proteomes" id="UP000008549"/>
    </source>
</evidence>
<evidence type="ECO:0000313" key="4">
    <source>
        <dbReference type="WormBase" id="CBG23661"/>
    </source>
</evidence>
<gene>
    <name evidence="2 4" type="ORF">CBG23661</name>
    <name evidence="2" type="ORF">CBG_23661</name>
</gene>
<feature type="compositionally biased region" description="Basic and acidic residues" evidence="1">
    <location>
        <begin position="47"/>
        <end position="61"/>
    </location>
</feature>
<evidence type="ECO:0000313" key="2">
    <source>
        <dbReference type="EMBL" id="CAP20459.2"/>
    </source>
</evidence>
<proteinExistence type="predicted"/>
<feature type="region of interest" description="Disordered" evidence="1">
    <location>
        <begin position="204"/>
        <end position="255"/>
    </location>
</feature>
<dbReference type="Proteomes" id="UP000008549">
    <property type="component" value="Unassembled WGS sequence"/>
</dbReference>
<dbReference type="EMBL" id="HE601110">
    <property type="protein sequence ID" value="CAP20459.2"/>
    <property type="molecule type" value="Genomic_DNA"/>
</dbReference>